<dbReference type="EMBL" id="LR593887">
    <property type="protein sequence ID" value="VTS02650.1"/>
    <property type="molecule type" value="Genomic_DNA"/>
</dbReference>
<evidence type="ECO:0000256" key="1">
    <source>
        <dbReference type="SAM" id="MobiDB-lite"/>
    </source>
</evidence>
<feature type="chain" id="PRO_5036172762" evidence="2">
    <location>
        <begin position="22"/>
        <end position="266"/>
    </location>
</feature>
<feature type="signal peptide" evidence="2">
    <location>
        <begin position="1"/>
        <end position="21"/>
    </location>
</feature>
<dbReference type="EMBL" id="LR586016">
    <property type="protein sequence ID" value="VIP02854.1"/>
    <property type="molecule type" value="Genomic_DNA"/>
</dbReference>
<keyword evidence="2" id="KW-0732">Signal</keyword>
<dbReference type="AlphaFoldDB" id="A0A6C2YN97"/>
<evidence type="ECO:0000313" key="3">
    <source>
        <dbReference type="EMBL" id="VIP02854.1"/>
    </source>
</evidence>
<gene>
    <name evidence="3" type="ORF">GMBLW1_11060</name>
</gene>
<dbReference type="InParanoid" id="A0A6C2YN97"/>
<feature type="region of interest" description="Disordered" evidence="1">
    <location>
        <begin position="243"/>
        <end position="266"/>
    </location>
</feature>
<protein>
    <submittedName>
        <fullName evidence="3">Signal peptide protein: Uncharacterized protein</fullName>
    </submittedName>
</protein>
<evidence type="ECO:0000313" key="4">
    <source>
        <dbReference type="Proteomes" id="UP000464378"/>
    </source>
</evidence>
<proteinExistence type="predicted"/>
<accession>A0A6C2YN97</accession>
<dbReference type="RefSeq" id="WP_197740699.1">
    <property type="nucleotide sequence ID" value="NZ_LR593887.1"/>
</dbReference>
<dbReference type="Proteomes" id="UP000464378">
    <property type="component" value="Chromosome"/>
</dbReference>
<name>A0A6C2YN97_9BACT</name>
<organism evidence="3">
    <name type="scientific">Tuwongella immobilis</name>
    <dbReference type="NCBI Taxonomy" id="692036"/>
    <lineage>
        <taxon>Bacteria</taxon>
        <taxon>Pseudomonadati</taxon>
        <taxon>Planctomycetota</taxon>
        <taxon>Planctomycetia</taxon>
        <taxon>Gemmatales</taxon>
        <taxon>Gemmataceae</taxon>
        <taxon>Tuwongella</taxon>
    </lineage>
</organism>
<keyword evidence="4" id="KW-1185">Reference proteome</keyword>
<reference evidence="3" key="1">
    <citation type="submission" date="2019-04" db="EMBL/GenBank/DDBJ databases">
        <authorList>
            <consortium name="Science for Life Laboratories"/>
        </authorList>
    </citation>
    <scope>NUCLEOTIDE SEQUENCE</scope>
    <source>
        <strain evidence="3">MBLW1</strain>
    </source>
</reference>
<feature type="compositionally biased region" description="Basic and acidic residues" evidence="1">
    <location>
        <begin position="257"/>
        <end position="266"/>
    </location>
</feature>
<dbReference type="KEGG" id="tim:GMBLW1_11060"/>
<sequence length="266" mass="29423">MNRSFAWLLSLLGLLTCPIVANGETVIRCEGTYPKHLQGVALDRDALYWSFTTKLVKTDRAGKKLQERDVVDHHGDLCLHRGELLVAVNLGKFNDPQGNADNWIYRYRAADLQFLGKIAIPQVKYGAGGIGVRENRFVVVGGLAPGIDHNLVYEYDSEWKFQKAHRITSGYTLMGIQTATFAGGRWYFGCYGKPPMLLIANERFELLGKFEFDASLGIVGDDSGSLWIASGRCNGAAGCEGSIRRFQPTQSGPPRVDSPREAPPKR</sequence>
<evidence type="ECO:0000256" key="2">
    <source>
        <dbReference type="SAM" id="SignalP"/>
    </source>
</evidence>